<evidence type="ECO:0000256" key="5">
    <source>
        <dbReference type="ARBA" id="ARBA00022573"/>
    </source>
</evidence>
<evidence type="ECO:0000256" key="8">
    <source>
        <dbReference type="ARBA" id="ARBA00022840"/>
    </source>
</evidence>
<evidence type="ECO:0000256" key="10">
    <source>
        <dbReference type="ARBA" id="ARBA00033334"/>
    </source>
</evidence>
<evidence type="ECO:0000256" key="6">
    <source>
        <dbReference type="ARBA" id="ARBA00022679"/>
    </source>
</evidence>
<feature type="compositionally biased region" description="Basic residues" evidence="15">
    <location>
        <begin position="245"/>
        <end position="262"/>
    </location>
</feature>
<evidence type="ECO:0000256" key="11">
    <source>
        <dbReference type="ARBA" id="ARBA00033354"/>
    </source>
</evidence>
<comment type="catalytic activity">
    <reaction evidence="12 14">
        <text>2 cob(II)yrinate a,c diamide + reduced [electron-transfer flavoprotein] + 2 ATP = 2 adenosylcob(III)yrinate a,c-diamide + 2 triphosphate + oxidized [electron-transfer flavoprotein] + 3 H(+)</text>
        <dbReference type="Rhea" id="RHEA:11528"/>
        <dbReference type="Rhea" id="RHEA-COMP:10685"/>
        <dbReference type="Rhea" id="RHEA-COMP:10686"/>
        <dbReference type="ChEBI" id="CHEBI:15378"/>
        <dbReference type="ChEBI" id="CHEBI:18036"/>
        <dbReference type="ChEBI" id="CHEBI:30616"/>
        <dbReference type="ChEBI" id="CHEBI:57692"/>
        <dbReference type="ChEBI" id="CHEBI:58307"/>
        <dbReference type="ChEBI" id="CHEBI:58503"/>
        <dbReference type="ChEBI" id="CHEBI:58537"/>
        <dbReference type="EC" id="2.5.1.17"/>
    </reaction>
</comment>
<keyword evidence="5 14" id="KW-0169">Cobalamin biosynthesis</keyword>
<evidence type="ECO:0000259" key="16">
    <source>
        <dbReference type="Pfam" id="PF01923"/>
    </source>
</evidence>
<evidence type="ECO:0000256" key="1">
    <source>
        <dbReference type="ARBA" id="ARBA00005121"/>
    </source>
</evidence>
<evidence type="ECO:0000256" key="12">
    <source>
        <dbReference type="ARBA" id="ARBA00048555"/>
    </source>
</evidence>
<dbReference type="InterPro" id="IPR036451">
    <property type="entry name" value="CblAdoTrfase-like_sf"/>
</dbReference>
<evidence type="ECO:0000256" key="13">
    <source>
        <dbReference type="ARBA" id="ARBA00048692"/>
    </source>
</evidence>
<protein>
    <recommendedName>
        <fullName evidence="4 14">Corrinoid adenosyltransferase</fullName>
        <ecNumber evidence="3 14">2.5.1.17</ecNumber>
    </recommendedName>
    <alternativeName>
        <fullName evidence="9 14">Cob(II)alamin adenosyltransferase</fullName>
    </alternativeName>
    <alternativeName>
        <fullName evidence="11 14">Cob(II)yrinic acid a,c-diamide adenosyltransferase</fullName>
    </alternativeName>
    <alternativeName>
        <fullName evidence="10 14">Cobinamide/cobalamin adenosyltransferase</fullName>
    </alternativeName>
</protein>
<keyword evidence="18" id="KW-1185">Reference proteome</keyword>
<dbReference type="InterPro" id="IPR016030">
    <property type="entry name" value="CblAdoTrfase-like"/>
</dbReference>
<dbReference type="PANTHER" id="PTHR12213:SF0">
    <property type="entry name" value="CORRINOID ADENOSYLTRANSFERASE MMAB"/>
    <property type="match status" value="1"/>
</dbReference>
<evidence type="ECO:0000256" key="4">
    <source>
        <dbReference type="ARBA" id="ARBA00020963"/>
    </source>
</evidence>
<dbReference type="InterPro" id="IPR029499">
    <property type="entry name" value="PduO-typ"/>
</dbReference>
<evidence type="ECO:0000256" key="9">
    <source>
        <dbReference type="ARBA" id="ARBA00031529"/>
    </source>
</evidence>
<sequence length="262" mass="28399">MTRADRDNPVVLSKIYTRTGDDGTTALGDMSRTRKTDPRLAAYADVEEANAAIGVALSAGSLAEDVTAVLVRIQNELFDVGADLCSPVVENPEFPPLRVEPSYVEWLEARCDEFNERLTSLRSFILPGGPPAVAALHVARTVVRRAERTVWSALGGPRRRQPADRHVPQPAQRPDVHSLPRGRPGVRRSSGSPAEPAEGDPGARHGPSRRPGRRECRSGHVEVGAGRGGLQPGGRNPSGPGTPWRARRRCPRCGTRSRSRPR</sequence>
<keyword evidence="7 14" id="KW-0547">Nucleotide-binding</keyword>
<evidence type="ECO:0000313" key="18">
    <source>
        <dbReference type="Proteomes" id="UP001499930"/>
    </source>
</evidence>
<feature type="compositionally biased region" description="Low complexity" evidence="15">
    <location>
        <begin position="181"/>
        <end position="193"/>
    </location>
</feature>
<dbReference type="Gene3D" id="1.20.1200.10">
    <property type="entry name" value="Cobalamin adenosyltransferase-like"/>
    <property type="match status" value="1"/>
</dbReference>
<evidence type="ECO:0000256" key="3">
    <source>
        <dbReference type="ARBA" id="ARBA00012454"/>
    </source>
</evidence>
<evidence type="ECO:0000256" key="14">
    <source>
        <dbReference type="RuleBase" id="RU366026"/>
    </source>
</evidence>
<dbReference type="EC" id="2.5.1.17" evidence="3 14"/>
<feature type="domain" description="Cobalamin adenosyltransferase-like" evidence="16">
    <location>
        <begin position="15"/>
        <end position="154"/>
    </location>
</feature>
<dbReference type="Pfam" id="PF01923">
    <property type="entry name" value="Cob_adeno_trans"/>
    <property type="match status" value="1"/>
</dbReference>
<comment type="pathway">
    <text evidence="1 14">Cofactor biosynthesis; adenosylcobalamin biosynthesis; adenosylcobalamin from cob(II)yrinate a,c-diamide: step 2/7.</text>
</comment>
<feature type="region of interest" description="Disordered" evidence="15">
    <location>
        <begin position="153"/>
        <end position="262"/>
    </location>
</feature>
<evidence type="ECO:0000256" key="15">
    <source>
        <dbReference type="SAM" id="MobiDB-lite"/>
    </source>
</evidence>
<name>A0ABP6KBB9_9ACTN</name>
<proteinExistence type="inferred from homology"/>
<dbReference type="NCBIfam" id="TIGR00636">
    <property type="entry name" value="PduO_Nterm"/>
    <property type="match status" value="1"/>
</dbReference>
<dbReference type="PANTHER" id="PTHR12213">
    <property type="entry name" value="CORRINOID ADENOSYLTRANSFERASE"/>
    <property type="match status" value="1"/>
</dbReference>
<evidence type="ECO:0000256" key="2">
    <source>
        <dbReference type="ARBA" id="ARBA00007487"/>
    </source>
</evidence>
<comment type="catalytic activity">
    <reaction evidence="13 14">
        <text>2 cob(II)alamin + reduced [electron-transfer flavoprotein] + 2 ATP = 2 adenosylcob(III)alamin + 2 triphosphate + oxidized [electron-transfer flavoprotein] + 3 H(+)</text>
        <dbReference type="Rhea" id="RHEA:28671"/>
        <dbReference type="Rhea" id="RHEA-COMP:10685"/>
        <dbReference type="Rhea" id="RHEA-COMP:10686"/>
        <dbReference type="ChEBI" id="CHEBI:15378"/>
        <dbReference type="ChEBI" id="CHEBI:16304"/>
        <dbReference type="ChEBI" id="CHEBI:18036"/>
        <dbReference type="ChEBI" id="CHEBI:18408"/>
        <dbReference type="ChEBI" id="CHEBI:30616"/>
        <dbReference type="ChEBI" id="CHEBI:57692"/>
        <dbReference type="ChEBI" id="CHEBI:58307"/>
        <dbReference type="EC" id="2.5.1.17"/>
    </reaction>
</comment>
<keyword evidence="6 14" id="KW-0808">Transferase</keyword>
<accession>A0ABP6KBB9</accession>
<gene>
    <name evidence="17" type="ORF">GCM10017559_06380</name>
</gene>
<dbReference type="SUPFAM" id="SSF89028">
    <property type="entry name" value="Cobalamin adenosyltransferase-like"/>
    <property type="match status" value="1"/>
</dbReference>
<evidence type="ECO:0000313" key="17">
    <source>
        <dbReference type="EMBL" id="GAA2989192.1"/>
    </source>
</evidence>
<organism evidence="17 18">
    <name type="scientific">Streptosporangium longisporum</name>
    <dbReference type="NCBI Taxonomy" id="46187"/>
    <lineage>
        <taxon>Bacteria</taxon>
        <taxon>Bacillati</taxon>
        <taxon>Actinomycetota</taxon>
        <taxon>Actinomycetes</taxon>
        <taxon>Streptosporangiales</taxon>
        <taxon>Streptosporangiaceae</taxon>
        <taxon>Streptosporangium</taxon>
    </lineage>
</organism>
<reference evidence="18" key="1">
    <citation type="journal article" date="2019" name="Int. J. Syst. Evol. Microbiol.">
        <title>The Global Catalogue of Microorganisms (GCM) 10K type strain sequencing project: providing services to taxonomists for standard genome sequencing and annotation.</title>
        <authorList>
            <consortium name="The Broad Institute Genomics Platform"/>
            <consortium name="The Broad Institute Genome Sequencing Center for Infectious Disease"/>
            <person name="Wu L."/>
            <person name="Ma J."/>
        </authorList>
    </citation>
    <scope>NUCLEOTIDE SEQUENCE [LARGE SCALE GENOMIC DNA]</scope>
    <source>
        <strain evidence="18">JCM 3106</strain>
    </source>
</reference>
<comment type="caution">
    <text evidence="17">The sequence shown here is derived from an EMBL/GenBank/DDBJ whole genome shotgun (WGS) entry which is preliminary data.</text>
</comment>
<comment type="similarity">
    <text evidence="2 14">Belongs to the Cob(I)alamin adenosyltransferase family.</text>
</comment>
<keyword evidence="8 14" id="KW-0067">ATP-binding</keyword>
<evidence type="ECO:0000256" key="7">
    <source>
        <dbReference type="ARBA" id="ARBA00022741"/>
    </source>
</evidence>
<dbReference type="Proteomes" id="UP001499930">
    <property type="component" value="Unassembled WGS sequence"/>
</dbReference>
<dbReference type="EMBL" id="BAAAWD010000004">
    <property type="protein sequence ID" value="GAA2989192.1"/>
    <property type="molecule type" value="Genomic_DNA"/>
</dbReference>